<dbReference type="EnsemblMetazoa" id="ADIR007974-RA">
    <property type="protein sequence ID" value="ADIR007974-PA"/>
    <property type="gene ID" value="ADIR007974"/>
</dbReference>
<proteinExistence type="predicted"/>
<evidence type="ECO:0000313" key="4">
    <source>
        <dbReference type="Proteomes" id="UP000075884"/>
    </source>
</evidence>
<accession>A0A182NJZ4</accession>
<dbReference type="PROSITE" id="PS51257">
    <property type="entry name" value="PROKAR_LIPOPROTEIN"/>
    <property type="match status" value="1"/>
</dbReference>
<feature type="domain" description="Farnesoic acid O-methyl transferase" evidence="2">
    <location>
        <begin position="41"/>
        <end position="189"/>
    </location>
</feature>
<feature type="signal peptide" evidence="1">
    <location>
        <begin position="1"/>
        <end position="23"/>
    </location>
</feature>
<sequence>MKSLEVAVIVVLANLLYAGGSHGSLLSAIAGCKQYSSNAGYDDALLYIPTGNLQNVGHRSDSKVFKFGVLGPNDGHLRYGETLFPYGKSVIEIVIGGWDNTKSVARQQLRLTKTLFTNNQLGERQTPGILSPYHPTIFVLEVFNNGVVQVSIDGHAHPFLTFFDNTRTPANYMAFTKWNRDLIFFYDCPLTP</sequence>
<keyword evidence="1" id="KW-0732">Signal</keyword>
<protein>
    <recommendedName>
        <fullName evidence="2">Farnesoic acid O-methyl transferase domain-containing protein</fullName>
    </recommendedName>
</protein>
<dbReference type="InterPro" id="IPR022041">
    <property type="entry name" value="Methyltransf_FA"/>
</dbReference>
<dbReference type="PANTHER" id="PTHR36695:SF12">
    <property type="entry name" value="AGAP008648-PA"/>
    <property type="match status" value="1"/>
</dbReference>
<dbReference type="Proteomes" id="UP000075884">
    <property type="component" value="Unassembled WGS sequence"/>
</dbReference>
<dbReference type="PANTHER" id="PTHR36695">
    <property type="entry name" value="AGAP008648-PA"/>
    <property type="match status" value="1"/>
</dbReference>
<dbReference type="AlphaFoldDB" id="A0A182NJZ4"/>
<evidence type="ECO:0000313" key="3">
    <source>
        <dbReference type="EnsemblMetazoa" id="ADIR007974-PA"/>
    </source>
</evidence>
<keyword evidence="4" id="KW-1185">Reference proteome</keyword>
<reference evidence="3" key="2">
    <citation type="submission" date="2020-05" db="UniProtKB">
        <authorList>
            <consortium name="EnsemblMetazoa"/>
        </authorList>
    </citation>
    <scope>IDENTIFICATION</scope>
    <source>
        <strain evidence="3">WRAIR2</strain>
    </source>
</reference>
<feature type="chain" id="PRO_5039923545" description="Farnesoic acid O-methyl transferase domain-containing protein" evidence="1">
    <location>
        <begin position="24"/>
        <end position="192"/>
    </location>
</feature>
<name>A0A182NJZ4_9DIPT</name>
<evidence type="ECO:0000259" key="2">
    <source>
        <dbReference type="Pfam" id="PF12248"/>
    </source>
</evidence>
<dbReference type="VEuPathDB" id="VectorBase:ADIR007974"/>
<dbReference type="Pfam" id="PF12248">
    <property type="entry name" value="Methyltransf_FA"/>
    <property type="match status" value="1"/>
</dbReference>
<organism evidence="3 4">
    <name type="scientific">Anopheles dirus</name>
    <dbReference type="NCBI Taxonomy" id="7168"/>
    <lineage>
        <taxon>Eukaryota</taxon>
        <taxon>Metazoa</taxon>
        <taxon>Ecdysozoa</taxon>
        <taxon>Arthropoda</taxon>
        <taxon>Hexapoda</taxon>
        <taxon>Insecta</taxon>
        <taxon>Pterygota</taxon>
        <taxon>Neoptera</taxon>
        <taxon>Endopterygota</taxon>
        <taxon>Diptera</taxon>
        <taxon>Nematocera</taxon>
        <taxon>Culicoidea</taxon>
        <taxon>Culicidae</taxon>
        <taxon>Anophelinae</taxon>
        <taxon>Anopheles</taxon>
    </lineage>
</organism>
<evidence type="ECO:0000256" key="1">
    <source>
        <dbReference type="SAM" id="SignalP"/>
    </source>
</evidence>
<reference evidence="4" key="1">
    <citation type="submission" date="2013-03" db="EMBL/GenBank/DDBJ databases">
        <title>The Genome Sequence of Anopheles dirus WRAIR2.</title>
        <authorList>
            <consortium name="The Broad Institute Genomics Platform"/>
            <person name="Neafsey D.E."/>
            <person name="Walton C."/>
            <person name="Walker B."/>
            <person name="Young S.K."/>
            <person name="Zeng Q."/>
            <person name="Gargeya S."/>
            <person name="Fitzgerald M."/>
            <person name="Haas B."/>
            <person name="Abouelleil A."/>
            <person name="Allen A.W."/>
            <person name="Alvarado L."/>
            <person name="Arachchi H.M."/>
            <person name="Berlin A.M."/>
            <person name="Chapman S.B."/>
            <person name="Gainer-Dewar J."/>
            <person name="Goldberg J."/>
            <person name="Griggs A."/>
            <person name="Gujja S."/>
            <person name="Hansen M."/>
            <person name="Howarth C."/>
            <person name="Imamovic A."/>
            <person name="Ireland A."/>
            <person name="Larimer J."/>
            <person name="McCowan C."/>
            <person name="Murphy C."/>
            <person name="Pearson M."/>
            <person name="Poon T.W."/>
            <person name="Priest M."/>
            <person name="Roberts A."/>
            <person name="Saif S."/>
            <person name="Shea T."/>
            <person name="Sisk P."/>
            <person name="Sykes S."/>
            <person name="Wortman J."/>
            <person name="Nusbaum C."/>
            <person name="Birren B."/>
        </authorList>
    </citation>
    <scope>NUCLEOTIDE SEQUENCE [LARGE SCALE GENOMIC DNA]</scope>
    <source>
        <strain evidence="4">WRAIR2</strain>
    </source>
</reference>